<sequence>KKAATHVQGANDNLRRCSPCAKGNTTASSRSSSSGLEAHADIHSALVQQASQAGFTTCTLTWRLIFLFGLEDVVHQRRGEDLYQIYSHWKEG</sequence>
<evidence type="ECO:0000313" key="1">
    <source>
        <dbReference type="EMBL" id="BAT81793.1"/>
    </source>
</evidence>
<reference evidence="1 2" key="1">
    <citation type="journal article" date="2015" name="Sci. Rep.">
        <title>The power of single molecule real-time sequencing technology in the de novo assembly of a eukaryotic genome.</title>
        <authorList>
            <person name="Sakai H."/>
            <person name="Naito K."/>
            <person name="Ogiso-Tanaka E."/>
            <person name="Takahashi Y."/>
            <person name="Iseki K."/>
            <person name="Muto C."/>
            <person name="Satou K."/>
            <person name="Teruya K."/>
            <person name="Shiroma A."/>
            <person name="Shimoji M."/>
            <person name="Hirano T."/>
            <person name="Itoh T."/>
            <person name="Kaga A."/>
            <person name="Tomooka N."/>
        </authorList>
    </citation>
    <scope>NUCLEOTIDE SEQUENCE [LARGE SCALE GENOMIC DNA]</scope>
    <source>
        <strain evidence="2">cv. Shumari</strain>
    </source>
</reference>
<evidence type="ECO:0000313" key="2">
    <source>
        <dbReference type="Proteomes" id="UP000291084"/>
    </source>
</evidence>
<organism evidence="1 2">
    <name type="scientific">Vigna angularis var. angularis</name>
    <dbReference type="NCBI Taxonomy" id="157739"/>
    <lineage>
        <taxon>Eukaryota</taxon>
        <taxon>Viridiplantae</taxon>
        <taxon>Streptophyta</taxon>
        <taxon>Embryophyta</taxon>
        <taxon>Tracheophyta</taxon>
        <taxon>Spermatophyta</taxon>
        <taxon>Magnoliopsida</taxon>
        <taxon>eudicotyledons</taxon>
        <taxon>Gunneridae</taxon>
        <taxon>Pentapetalae</taxon>
        <taxon>rosids</taxon>
        <taxon>fabids</taxon>
        <taxon>Fabales</taxon>
        <taxon>Fabaceae</taxon>
        <taxon>Papilionoideae</taxon>
        <taxon>50 kb inversion clade</taxon>
        <taxon>NPAAA clade</taxon>
        <taxon>indigoferoid/millettioid clade</taxon>
        <taxon>Phaseoleae</taxon>
        <taxon>Vigna</taxon>
    </lineage>
</organism>
<dbReference type="AlphaFoldDB" id="A0A0S3RMN2"/>
<keyword evidence="2" id="KW-1185">Reference proteome</keyword>
<dbReference type="EMBL" id="AP015036">
    <property type="protein sequence ID" value="BAT81793.1"/>
    <property type="molecule type" value="Genomic_DNA"/>
</dbReference>
<dbReference type="Proteomes" id="UP000291084">
    <property type="component" value="Chromosome 3"/>
</dbReference>
<gene>
    <name evidence="1" type="primary">Vigan.03G166900</name>
    <name evidence="1" type="ORF">VIGAN_03166900</name>
</gene>
<protein>
    <submittedName>
        <fullName evidence="1">Uncharacterized protein</fullName>
    </submittedName>
</protein>
<feature type="non-terminal residue" evidence="1">
    <location>
        <position position="1"/>
    </location>
</feature>
<name>A0A0S3RMN2_PHAAN</name>
<accession>A0A0S3RMN2</accession>
<proteinExistence type="predicted"/>